<feature type="transmembrane region" description="Helical" evidence="4">
    <location>
        <begin position="50"/>
        <end position="69"/>
    </location>
</feature>
<feature type="transmembrane region" description="Helical" evidence="4">
    <location>
        <begin position="107"/>
        <end position="129"/>
    </location>
</feature>
<feature type="transmembrane region" description="Helical" evidence="4">
    <location>
        <begin position="260"/>
        <end position="278"/>
    </location>
</feature>
<evidence type="ECO:0000256" key="2">
    <source>
        <dbReference type="ARBA" id="ARBA00022989"/>
    </source>
</evidence>
<dbReference type="SUPFAM" id="SSF103473">
    <property type="entry name" value="MFS general substrate transporter"/>
    <property type="match status" value="1"/>
</dbReference>
<dbReference type="InterPro" id="IPR011701">
    <property type="entry name" value="MFS"/>
</dbReference>
<evidence type="ECO:0000256" key="3">
    <source>
        <dbReference type="ARBA" id="ARBA00023136"/>
    </source>
</evidence>
<evidence type="ECO:0000313" key="6">
    <source>
        <dbReference type="EMBL" id="KKB84002.1"/>
    </source>
</evidence>
<dbReference type="PROSITE" id="PS50850">
    <property type="entry name" value="MFS"/>
    <property type="match status" value="1"/>
</dbReference>
<dbReference type="InterPro" id="IPR020846">
    <property type="entry name" value="MFS_dom"/>
</dbReference>
<dbReference type="InterPro" id="IPR036259">
    <property type="entry name" value="MFS_trans_sf"/>
</dbReference>
<comment type="caution">
    <text evidence="6">The sequence shown here is derived from an EMBL/GenBank/DDBJ whole genome shotgun (WGS) entry which is preliminary data.</text>
</comment>
<accession>A0A0F5LQP9</accession>
<evidence type="ECO:0000313" key="7">
    <source>
        <dbReference type="Proteomes" id="UP000033608"/>
    </source>
</evidence>
<dbReference type="Proteomes" id="UP000033608">
    <property type="component" value="Unassembled WGS sequence"/>
</dbReference>
<name>A0A0F5LQP9_9HYPH</name>
<evidence type="ECO:0000256" key="4">
    <source>
        <dbReference type="SAM" id="Phobius"/>
    </source>
</evidence>
<dbReference type="PANTHER" id="PTHR23534:SF1">
    <property type="entry name" value="MAJOR FACILITATOR SUPERFAMILY PROTEIN"/>
    <property type="match status" value="1"/>
</dbReference>
<feature type="transmembrane region" description="Helical" evidence="4">
    <location>
        <begin position="220"/>
        <end position="240"/>
    </location>
</feature>
<organism evidence="6 7">
    <name type="scientific">Devosia limi DSM 17137</name>
    <dbReference type="NCBI Taxonomy" id="1121477"/>
    <lineage>
        <taxon>Bacteria</taxon>
        <taxon>Pseudomonadati</taxon>
        <taxon>Pseudomonadota</taxon>
        <taxon>Alphaproteobacteria</taxon>
        <taxon>Hyphomicrobiales</taxon>
        <taxon>Devosiaceae</taxon>
        <taxon>Devosia</taxon>
    </lineage>
</organism>
<keyword evidence="2 4" id="KW-1133">Transmembrane helix</keyword>
<dbReference type="Pfam" id="PF07690">
    <property type="entry name" value="MFS_1"/>
    <property type="match status" value="1"/>
</dbReference>
<feature type="transmembrane region" description="Helical" evidence="4">
    <location>
        <begin position="172"/>
        <end position="190"/>
    </location>
</feature>
<keyword evidence="7" id="KW-1185">Reference proteome</keyword>
<dbReference type="PATRIC" id="fig|1121477.3.peg.3674"/>
<dbReference type="AlphaFoldDB" id="A0A0F5LQP9"/>
<gene>
    <name evidence="6" type="ORF">VW29_12600</name>
</gene>
<protein>
    <recommendedName>
        <fullName evidence="5">Major facilitator superfamily (MFS) profile domain-containing protein</fullName>
    </recommendedName>
</protein>
<dbReference type="STRING" id="1121477.SAMN02745223_04092"/>
<keyword evidence="1 4" id="KW-0812">Transmembrane</keyword>
<evidence type="ECO:0000259" key="5">
    <source>
        <dbReference type="PROSITE" id="PS50850"/>
    </source>
</evidence>
<feature type="domain" description="Major facilitator superfamily (MFS) profile" evidence="5">
    <location>
        <begin position="219"/>
        <end position="405"/>
    </location>
</feature>
<feature type="transmembrane region" description="Helical" evidence="4">
    <location>
        <begin position="285"/>
        <end position="305"/>
    </location>
</feature>
<dbReference type="GO" id="GO:0022857">
    <property type="term" value="F:transmembrane transporter activity"/>
    <property type="evidence" value="ECO:0007669"/>
    <property type="project" value="InterPro"/>
</dbReference>
<feature type="transmembrane region" description="Helical" evidence="4">
    <location>
        <begin position="351"/>
        <end position="372"/>
    </location>
</feature>
<evidence type="ECO:0000256" key="1">
    <source>
        <dbReference type="ARBA" id="ARBA00022692"/>
    </source>
</evidence>
<sequence length="405" mass="41692">MSMSAAASRSQSVRNIGLLSAVQALGGSNSSIVMTVAALAAVSFAPDPAMATLPVTTSILGLALATQIATRLIYRLGRTRGLMLGAALAIPAALLAALGIILANFIIFALGTFLIGATGAFVQQIRFAAADSVAPDLKSRAISWVLFGGVAAGFFGPQLSSITRNWIPGSEYAASFLVIVVLALLSIAVLSQTRLAPTVVANGTTGTGRPLRVLLRQPEIVLPMIGASVTYALMTLLMVAAPLAMVRFCGHSPEEASGAIQWHVVAMFAPSFVTGAIIRRIGAHLVTAIGLVLIIICAVIALNGISVGHFTLTLILLGLGWNFGFIGSTSMLTAAYRPEEAGRVQAVNEQVVFGSSAIASIGSGLLLQFIGWQAINTLAIPVAAIAIGLLAWGDLRRRGAPGMAA</sequence>
<feature type="transmembrane region" description="Helical" evidence="4">
    <location>
        <begin position="378"/>
        <end position="395"/>
    </location>
</feature>
<proteinExistence type="predicted"/>
<feature type="transmembrane region" description="Helical" evidence="4">
    <location>
        <begin position="81"/>
        <end position="101"/>
    </location>
</feature>
<dbReference type="PANTHER" id="PTHR23534">
    <property type="entry name" value="MFS PERMEASE"/>
    <property type="match status" value="1"/>
</dbReference>
<feature type="transmembrane region" description="Helical" evidence="4">
    <location>
        <begin position="141"/>
        <end position="160"/>
    </location>
</feature>
<reference evidence="6 7" key="1">
    <citation type="submission" date="2015-03" db="EMBL/GenBank/DDBJ databases">
        <authorList>
            <person name="Hassan Y.I."/>
            <person name="Lepp D."/>
            <person name="Zhou T."/>
        </authorList>
    </citation>
    <scope>NUCLEOTIDE SEQUENCE [LARGE SCALE GENOMIC DNA]</scope>
    <source>
        <strain evidence="6 7">DSM 17137</strain>
    </source>
</reference>
<dbReference type="Gene3D" id="1.20.1250.20">
    <property type="entry name" value="MFS general substrate transporter like domains"/>
    <property type="match status" value="1"/>
</dbReference>
<keyword evidence="3 4" id="KW-0472">Membrane</keyword>
<dbReference type="EMBL" id="LAJF01000085">
    <property type="protein sequence ID" value="KKB84002.1"/>
    <property type="molecule type" value="Genomic_DNA"/>
</dbReference>
<feature type="transmembrane region" description="Helical" evidence="4">
    <location>
        <begin position="311"/>
        <end position="330"/>
    </location>
</feature>